<proteinExistence type="predicted"/>
<name>B8FDM1_DESAL</name>
<dbReference type="AlphaFoldDB" id="B8FDM1"/>
<evidence type="ECO:0008006" key="3">
    <source>
        <dbReference type="Google" id="ProtNLM"/>
    </source>
</evidence>
<dbReference type="HOGENOM" id="CLU_1264732_0_0_7"/>
<dbReference type="eggNOG" id="ENOG50310W8">
    <property type="taxonomic scope" value="Bacteria"/>
</dbReference>
<dbReference type="Pfam" id="PF11536">
    <property type="entry name" value="DUF3226"/>
    <property type="match status" value="1"/>
</dbReference>
<sequence length="210" mass="23701">MPSKKTLWVEGVDDEHVIKHLCGTKNGPKLDRIKQHCGIDALQELLPVELKACDEGDIVAVIVDADTDIGARWQAIRNRLDLAGYDNLPALPDPQGTILDPPDDKLLPRIGLWIMPNNQIDGILEDFLAFLIPPDSQLYEHVIKSIEGIPDEEQRFSAIREPKARIHTWLAWQEEPGYPYGKAITAKFLEPGVKEADELIDWLNRVFTPE</sequence>
<dbReference type="EMBL" id="CP001322">
    <property type="protein sequence ID" value="ACL06652.1"/>
    <property type="molecule type" value="Genomic_DNA"/>
</dbReference>
<dbReference type="InterPro" id="IPR024508">
    <property type="entry name" value="DUF3226"/>
</dbReference>
<dbReference type="KEGG" id="dal:Dalk_4980"/>
<protein>
    <recommendedName>
        <fullName evidence="3">DUF4276 family protein</fullName>
    </recommendedName>
</protein>
<dbReference type="RefSeq" id="WP_015949689.1">
    <property type="nucleotide sequence ID" value="NC_011768.1"/>
</dbReference>
<reference evidence="1 2" key="1">
    <citation type="journal article" date="2012" name="Environ. Microbiol.">
        <title>The genome sequence of Desulfatibacillum alkenivorans AK-01: a blueprint for anaerobic alkane oxidation.</title>
        <authorList>
            <person name="Callaghan A.V."/>
            <person name="Morris B.E."/>
            <person name="Pereira I.A."/>
            <person name="McInerney M.J."/>
            <person name="Austin R.N."/>
            <person name="Groves J.T."/>
            <person name="Kukor J.J."/>
            <person name="Suflita J.M."/>
            <person name="Young L.Y."/>
            <person name="Zylstra G.J."/>
            <person name="Wawrik B."/>
        </authorList>
    </citation>
    <scope>NUCLEOTIDE SEQUENCE [LARGE SCALE GENOMIC DNA]</scope>
    <source>
        <strain evidence="1 2">AK-01</strain>
    </source>
</reference>
<organism evidence="1 2">
    <name type="scientific">Desulfatibacillum aliphaticivorans</name>
    <dbReference type="NCBI Taxonomy" id="218208"/>
    <lineage>
        <taxon>Bacteria</taxon>
        <taxon>Pseudomonadati</taxon>
        <taxon>Thermodesulfobacteriota</taxon>
        <taxon>Desulfobacteria</taxon>
        <taxon>Desulfobacterales</taxon>
        <taxon>Desulfatibacillaceae</taxon>
        <taxon>Desulfatibacillum</taxon>
    </lineage>
</organism>
<keyword evidence="2" id="KW-1185">Reference proteome</keyword>
<evidence type="ECO:0000313" key="1">
    <source>
        <dbReference type="EMBL" id="ACL06652.1"/>
    </source>
</evidence>
<dbReference type="Proteomes" id="UP000000739">
    <property type="component" value="Chromosome"/>
</dbReference>
<accession>B8FDM1</accession>
<evidence type="ECO:0000313" key="2">
    <source>
        <dbReference type="Proteomes" id="UP000000739"/>
    </source>
</evidence>
<gene>
    <name evidence="1" type="ordered locus">Dalk_4980</name>
</gene>